<dbReference type="RefSeq" id="WP_179965305.1">
    <property type="nucleotide sequence ID" value="NZ_AP022574.1"/>
</dbReference>
<name>A0A7I7M8X0_9MYCO</name>
<evidence type="ECO:0008006" key="3">
    <source>
        <dbReference type="Google" id="ProtNLM"/>
    </source>
</evidence>
<dbReference type="AlphaFoldDB" id="A0A7I7M8X0"/>
<accession>A0A7I7M8X0</accession>
<keyword evidence="2" id="KW-1185">Reference proteome</keyword>
<dbReference type="Pfam" id="PF07103">
    <property type="entry name" value="DUF1365"/>
    <property type="match status" value="1"/>
</dbReference>
<gene>
    <name evidence="1" type="ORF">MPSYJ_19370</name>
</gene>
<dbReference type="EMBL" id="AP022574">
    <property type="protein sequence ID" value="BBX68476.1"/>
    <property type="molecule type" value="Genomic_DNA"/>
</dbReference>
<dbReference type="InterPro" id="IPR010775">
    <property type="entry name" value="DUF1365"/>
</dbReference>
<proteinExistence type="predicted"/>
<dbReference type="PANTHER" id="PTHR33973:SF4">
    <property type="entry name" value="OS07G0153300 PROTEIN"/>
    <property type="match status" value="1"/>
</dbReference>
<evidence type="ECO:0000313" key="2">
    <source>
        <dbReference type="Proteomes" id="UP000466514"/>
    </source>
</evidence>
<dbReference type="KEGG" id="mpsc:MPSYJ_19370"/>
<organism evidence="1 2">
    <name type="scientific">Mycolicibacterium psychrotolerans</name>
    <dbReference type="NCBI Taxonomy" id="216929"/>
    <lineage>
        <taxon>Bacteria</taxon>
        <taxon>Bacillati</taxon>
        <taxon>Actinomycetota</taxon>
        <taxon>Actinomycetes</taxon>
        <taxon>Mycobacteriales</taxon>
        <taxon>Mycobacteriaceae</taxon>
        <taxon>Mycolicibacterium</taxon>
    </lineage>
</organism>
<dbReference type="Proteomes" id="UP000466514">
    <property type="component" value="Chromosome"/>
</dbReference>
<reference evidence="1 2" key="1">
    <citation type="journal article" date="2019" name="Emerg. Microbes Infect.">
        <title>Comprehensive subspecies identification of 175 nontuberculous mycobacteria species based on 7547 genomic profiles.</title>
        <authorList>
            <person name="Matsumoto Y."/>
            <person name="Kinjo T."/>
            <person name="Motooka D."/>
            <person name="Nabeya D."/>
            <person name="Jung N."/>
            <person name="Uechi K."/>
            <person name="Horii T."/>
            <person name="Iida T."/>
            <person name="Fujita J."/>
            <person name="Nakamura S."/>
        </authorList>
    </citation>
    <scope>NUCLEOTIDE SEQUENCE [LARGE SCALE GENOMIC DNA]</scope>
    <source>
        <strain evidence="1 2">JCM 13323</strain>
    </source>
</reference>
<evidence type="ECO:0000313" key="1">
    <source>
        <dbReference type="EMBL" id="BBX68476.1"/>
    </source>
</evidence>
<dbReference type="PANTHER" id="PTHR33973">
    <property type="entry name" value="OS07G0153300 PROTEIN"/>
    <property type="match status" value="1"/>
</dbReference>
<sequence length="261" mass="29381">MTQQCAADRPGALARGESGASALYRTRITHLRRAPVHHYFEHRSYSWFVDLDRMPRLPRWLRPFATFDPADHLWEAPNDTLRGRVDAFLADKDIDLGGGRITALLQPRVLGFVFNPLTLYWCHDASGLLRYVIAEVQNSCGGRHAYLLPPSADRPAMVTKKLYASPFNDVDGHYLVSAPQPDDNLDVRISLHRDHHPAFVATLRGHRKSAGIPQIVAMQLVAPLAPLSNALSMRVQGTLLRLRRVPVVPHPSLEREKVYHS</sequence>
<protein>
    <recommendedName>
        <fullName evidence="3">DUF1365 domain-containing protein</fullName>
    </recommendedName>
</protein>